<feature type="region of interest" description="Disordered" evidence="1">
    <location>
        <begin position="1"/>
        <end position="27"/>
    </location>
</feature>
<feature type="compositionally biased region" description="Pro residues" evidence="1">
    <location>
        <begin position="153"/>
        <end position="165"/>
    </location>
</feature>
<dbReference type="AlphaFoldDB" id="A0A194R0F8"/>
<dbReference type="Proteomes" id="UP000053240">
    <property type="component" value="Unassembled WGS sequence"/>
</dbReference>
<proteinExistence type="predicted"/>
<sequence>MYGLSKKFYFNQSKKEKPRDREPQKIKPKIEIRTYSEEHSEGVTKDVVFGTKAKSKIDMFQKNIKQMQADPDNEPGSIPSAETAKPRRPPTIRRRDKVSETKKIFEKPPAPKPPIFRDQKPNTSNIVKEKAIAPKHSGGNVHDKIRKFTVVPIPEPKTYPKPPAPKLRQSFKRKPERNKFMVVTKDVEEYVVIATVGSCSNASVSSAAGVCCSTPPPPFEEAPPPRTSRTNSSSTTSSSASGRRRGASSAASVVTTSSASSLALTPAALSSARSNEASVCWTPPASVEGSTPTWTEGTPSFTESSSSEQGYPITPARGATPSEGRRSPRAPPPPARINPPTTINCLTSEVVEITHLTSETSNISISTYEVHQQMQQLQIEEKHC</sequence>
<evidence type="ECO:0000313" key="2">
    <source>
        <dbReference type="EMBL" id="KPJ11009.1"/>
    </source>
</evidence>
<feature type="compositionally biased region" description="Basic residues" evidence="1">
    <location>
        <begin position="86"/>
        <end position="96"/>
    </location>
</feature>
<feature type="region of interest" description="Disordered" evidence="1">
    <location>
        <begin position="152"/>
        <end position="173"/>
    </location>
</feature>
<feature type="compositionally biased region" description="Pro residues" evidence="1">
    <location>
        <begin position="214"/>
        <end position="226"/>
    </location>
</feature>
<organism evidence="2 3">
    <name type="scientific">Papilio machaon</name>
    <name type="common">Old World swallowtail butterfly</name>
    <dbReference type="NCBI Taxonomy" id="76193"/>
    <lineage>
        <taxon>Eukaryota</taxon>
        <taxon>Metazoa</taxon>
        <taxon>Ecdysozoa</taxon>
        <taxon>Arthropoda</taxon>
        <taxon>Hexapoda</taxon>
        <taxon>Insecta</taxon>
        <taxon>Pterygota</taxon>
        <taxon>Neoptera</taxon>
        <taxon>Endopterygota</taxon>
        <taxon>Lepidoptera</taxon>
        <taxon>Glossata</taxon>
        <taxon>Ditrysia</taxon>
        <taxon>Papilionoidea</taxon>
        <taxon>Papilionidae</taxon>
        <taxon>Papilioninae</taxon>
        <taxon>Papilio</taxon>
    </lineage>
</organism>
<name>A0A194R0F8_PAPMA</name>
<feature type="compositionally biased region" description="Low complexity" evidence="1">
    <location>
        <begin position="227"/>
        <end position="274"/>
    </location>
</feature>
<feature type="region of interest" description="Disordered" evidence="1">
    <location>
        <begin position="206"/>
        <end position="342"/>
    </location>
</feature>
<dbReference type="STRING" id="76193.A0A194R0F8"/>
<feature type="region of interest" description="Disordered" evidence="1">
    <location>
        <begin position="65"/>
        <end position="121"/>
    </location>
</feature>
<protein>
    <submittedName>
        <fullName evidence="2">Uncharacterized protein</fullName>
    </submittedName>
</protein>
<feature type="compositionally biased region" description="Polar residues" evidence="1">
    <location>
        <begin position="288"/>
        <end position="309"/>
    </location>
</feature>
<gene>
    <name evidence="2" type="ORF">RR48_10189</name>
</gene>
<feature type="compositionally biased region" description="Basic and acidic residues" evidence="1">
    <location>
        <begin position="97"/>
        <end position="106"/>
    </location>
</feature>
<evidence type="ECO:0000313" key="3">
    <source>
        <dbReference type="Proteomes" id="UP000053240"/>
    </source>
</evidence>
<reference evidence="2 3" key="1">
    <citation type="journal article" date="2015" name="Nat. Commun.">
        <title>Outbred genome sequencing and CRISPR/Cas9 gene editing in butterflies.</title>
        <authorList>
            <person name="Li X."/>
            <person name="Fan D."/>
            <person name="Zhang W."/>
            <person name="Liu G."/>
            <person name="Zhang L."/>
            <person name="Zhao L."/>
            <person name="Fang X."/>
            <person name="Chen L."/>
            <person name="Dong Y."/>
            <person name="Chen Y."/>
            <person name="Ding Y."/>
            <person name="Zhao R."/>
            <person name="Feng M."/>
            <person name="Zhu Y."/>
            <person name="Feng Y."/>
            <person name="Jiang X."/>
            <person name="Zhu D."/>
            <person name="Xiang H."/>
            <person name="Feng X."/>
            <person name="Li S."/>
            <person name="Wang J."/>
            <person name="Zhang G."/>
            <person name="Kronforst M.R."/>
            <person name="Wang W."/>
        </authorList>
    </citation>
    <scope>NUCLEOTIDE SEQUENCE [LARGE SCALE GENOMIC DNA]</scope>
    <source>
        <strain evidence="2">Ya'a_city_454_Pm</strain>
        <tissue evidence="2">Whole body</tissue>
    </source>
</reference>
<evidence type="ECO:0000256" key="1">
    <source>
        <dbReference type="SAM" id="MobiDB-lite"/>
    </source>
</evidence>
<dbReference type="EMBL" id="KQ460890">
    <property type="protein sequence ID" value="KPJ11009.1"/>
    <property type="molecule type" value="Genomic_DNA"/>
</dbReference>
<dbReference type="InParanoid" id="A0A194R0F8"/>
<accession>A0A194R0F8</accession>
<feature type="compositionally biased region" description="Basic and acidic residues" evidence="1">
    <location>
        <begin position="13"/>
        <end position="27"/>
    </location>
</feature>
<keyword evidence="3" id="KW-1185">Reference proteome</keyword>